<feature type="region of interest" description="Disordered" evidence="1">
    <location>
        <begin position="1"/>
        <end position="23"/>
    </location>
</feature>
<proteinExistence type="predicted"/>
<gene>
    <name evidence="2" type="ORF">SAMN04489716_6977</name>
</gene>
<dbReference type="EMBL" id="LT629758">
    <property type="protein sequence ID" value="SDT74423.1"/>
    <property type="molecule type" value="Genomic_DNA"/>
</dbReference>
<organism evidence="2 3">
    <name type="scientific">Actinoplanes derwentensis</name>
    <dbReference type="NCBI Taxonomy" id="113562"/>
    <lineage>
        <taxon>Bacteria</taxon>
        <taxon>Bacillati</taxon>
        <taxon>Actinomycetota</taxon>
        <taxon>Actinomycetes</taxon>
        <taxon>Micromonosporales</taxon>
        <taxon>Micromonosporaceae</taxon>
        <taxon>Actinoplanes</taxon>
    </lineage>
</organism>
<evidence type="ECO:0000313" key="2">
    <source>
        <dbReference type="EMBL" id="SDT74423.1"/>
    </source>
</evidence>
<accession>A0A1H2CVC1</accession>
<protein>
    <submittedName>
        <fullName evidence="2">Uncharacterized protein</fullName>
    </submittedName>
</protein>
<dbReference type="Proteomes" id="UP000198688">
    <property type="component" value="Chromosome I"/>
</dbReference>
<name>A0A1H2CVC1_9ACTN</name>
<dbReference type="AlphaFoldDB" id="A0A1H2CVC1"/>
<sequence length="81" mass="8426">MLLNQEDQTEALVPASAGTSDDRSPVVEVVAGWDSADDGSDVIVACRSATGNWYLADTKASISAAQVARLAGRTAPLCEPY</sequence>
<evidence type="ECO:0000256" key="1">
    <source>
        <dbReference type="SAM" id="MobiDB-lite"/>
    </source>
</evidence>
<evidence type="ECO:0000313" key="3">
    <source>
        <dbReference type="Proteomes" id="UP000198688"/>
    </source>
</evidence>
<keyword evidence="3" id="KW-1185">Reference proteome</keyword>
<reference evidence="2 3" key="1">
    <citation type="submission" date="2016-10" db="EMBL/GenBank/DDBJ databases">
        <authorList>
            <person name="de Groot N.N."/>
        </authorList>
    </citation>
    <scope>NUCLEOTIDE SEQUENCE [LARGE SCALE GENOMIC DNA]</scope>
    <source>
        <strain evidence="2 3">DSM 43941</strain>
    </source>
</reference>